<gene>
    <name evidence="1" type="ORF">AAY24_18295</name>
</gene>
<protein>
    <submittedName>
        <fullName evidence="1">Uncharacterized protein</fullName>
    </submittedName>
</protein>
<geneLocation type="plasmid" evidence="1">
    <name>unnamed</name>
</geneLocation>
<accession>A0A0F7K637</accession>
<reference evidence="1 2" key="1">
    <citation type="journal article" date="2015" name="Genome Announc.">
        <title>Complete Genome Sequence of Sedimenticola thiotaurini Strain SIP-G1, a Polyphosphate- and Polyhydroxyalkanoate-Accumulating Sulfur-Oxidizing Gammaproteobacterium Isolated from Salt Marsh Sediments.</title>
        <authorList>
            <person name="Flood B.E."/>
            <person name="Jones D.S."/>
            <person name="Bailey J.V."/>
        </authorList>
    </citation>
    <scope>NUCLEOTIDE SEQUENCE [LARGE SCALE GENOMIC DNA]</scope>
    <source>
        <strain evidence="1 2">SIP-G1</strain>
        <plasmid evidence="2">Plasmid</plasmid>
    </source>
</reference>
<dbReference type="KEGG" id="seds:AAY24_18295"/>
<evidence type="ECO:0000313" key="2">
    <source>
        <dbReference type="Proteomes" id="UP000034410"/>
    </source>
</evidence>
<organism evidence="1 2">
    <name type="scientific">Sedimenticola thiotaurini</name>
    <dbReference type="NCBI Taxonomy" id="1543721"/>
    <lineage>
        <taxon>Bacteria</taxon>
        <taxon>Pseudomonadati</taxon>
        <taxon>Pseudomonadota</taxon>
        <taxon>Gammaproteobacteria</taxon>
        <taxon>Chromatiales</taxon>
        <taxon>Sedimenticolaceae</taxon>
        <taxon>Sedimenticola</taxon>
    </lineage>
</organism>
<sequence>MGLGKEFMSILKDTVKLTDSVERLNAANMKLQEKVEGIDGRVIRLETRLDTYVEIANRNRLESD</sequence>
<name>A0A0F7K637_9GAMM</name>
<dbReference type="AlphaFoldDB" id="A0A0F7K637"/>
<dbReference type="OrthoDB" id="9182468at2"/>
<dbReference type="Proteomes" id="UP000034410">
    <property type="component" value="Plasmid"/>
</dbReference>
<evidence type="ECO:0000313" key="1">
    <source>
        <dbReference type="EMBL" id="AKH22408.1"/>
    </source>
</evidence>
<dbReference type="EMBL" id="CP011413">
    <property type="protein sequence ID" value="AKH22408.1"/>
    <property type="molecule type" value="Genomic_DNA"/>
</dbReference>
<keyword evidence="1" id="KW-0614">Plasmid</keyword>
<proteinExistence type="predicted"/>
<keyword evidence="2" id="KW-1185">Reference proteome</keyword>